<dbReference type="STRING" id="337701.SAMN05444398_11383"/>
<name>A0A1M7HSL6_9RHOB</name>
<feature type="domain" description="CobN/magnesium chelatase" evidence="3">
    <location>
        <begin position="131"/>
        <end position="1183"/>
    </location>
</feature>
<dbReference type="PANTHER" id="PTHR44119">
    <property type="entry name" value="MAGNESIUM-CHELATASE SUBUNIT CHLH, CHLOROPLASTIC"/>
    <property type="match status" value="1"/>
</dbReference>
<accession>A0A1M7HSL6</accession>
<dbReference type="PANTHER" id="PTHR44119:SF4">
    <property type="entry name" value="AEROBIC COBALTOCHELATASE SUBUNIT COBN"/>
    <property type="match status" value="1"/>
</dbReference>
<dbReference type="RefSeq" id="WP_073036552.1">
    <property type="nucleotide sequence ID" value="NZ_BMLR01000013.1"/>
</dbReference>
<protein>
    <submittedName>
        <fullName evidence="4">Cobaltochelatase CobN subunit</fullName>
    </submittedName>
</protein>
<feature type="signal peptide" evidence="2">
    <location>
        <begin position="1"/>
        <end position="21"/>
    </location>
</feature>
<evidence type="ECO:0000256" key="2">
    <source>
        <dbReference type="SAM" id="SignalP"/>
    </source>
</evidence>
<evidence type="ECO:0000259" key="3">
    <source>
        <dbReference type="Pfam" id="PF02514"/>
    </source>
</evidence>
<keyword evidence="5" id="KW-1185">Reference proteome</keyword>
<proteinExistence type="predicted"/>
<evidence type="ECO:0000313" key="5">
    <source>
        <dbReference type="Proteomes" id="UP000183974"/>
    </source>
</evidence>
<dbReference type="Pfam" id="PF02514">
    <property type="entry name" value="CobN-Mg_chel"/>
    <property type="match status" value="1"/>
</dbReference>
<reference evidence="4 5" key="1">
    <citation type="submission" date="2016-11" db="EMBL/GenBank/DDBJ databases">
        <authorList>
            <person name="Jaros S."/>
            <person name="Januszkiewicz K."/>
            <person name="Wedrychowicz H."/>
        </authorList>
    </citation>
    <scope>NUCLEOTIDE SEQUENCE [LARGE SCALE GENOMIC DNA]</scope>
    <source>
        <strain evidence="4 5">DSM 29589</strain>
    </source>
</reference>
<dbReference type="Proteomes" id="UP000183974">
    <property type="component" value="Unassembled WGS sequence"/>
</dbReference>
<dbReference type="InterPro" id="IPR003672">
    <property type="entry name" value="CobN/Mg_chltase"/>
</dbReference>
<keyword evidence="2" id="KW-0732">Signal</keyword>
<organism evidence="4 5">
    <name type="scientific">Roseovarius pacificus</name>
    <dbReference type="NCBI Taxonomy" id="337701"/>
    <lineage>
        <taxon>Bacteria</taxon>
        <taxon>Pseudomonadati</taxon>
        <taxon>Pseudomonadota</taxon>
        <taxon>Alphaproteobacteria</taxon>
        <taxon>Rhodobacterales</taxon>
        <taxon>Roseobacteraceae</taxon>
        <taxon>Roseovarius</taxon>
    </lineage>
</organism>
<sequence>MLGLFLKSALLLCFATGAVLADVSDQGVPVVRVMSNDFVLPGKIQALRQVAEEAGVRLEHTYIEEASSDDWPPDADLVVFDVPRPGDRAQVETFWTDRAMPDEISVPRITVGGGPPAWEGMPAPDAMKLAGYYGFGGQANLRHFFRAVAAWHDGDSLAQFPAPRRRAMTGVYHPAADRTFDDAESYLSWGAARWPDARGRVLFVFHQGDIASLQTQVIDGLIARSEAAGLVPLAVWVDASDPEALTRFARPAKADAIVNLTHMMNGTARSAEFEALDVPAIQTLSYRGGTREEWKKADTGIPARLSAPFLAVPEAWGMSDPIVLSAVEDGVQELIPAQADLLIGKLVRLAALRHTPAREKRLALMFWNYPAGEKNLSASNLNVPRSLERLTHALGQAGYNVPVLPEARMIEAGQAMLAALYRTGPLENLLARDLAVAIPVSDYQTWVATLPQEKRHAIGHLDPVGTHWAVREVDGRPSLIVPRLRLGNLVVLPQMPRGGDPGAHLHDMTHPPDHLYMAAYLYLRREFGAHALIHFGTHGTQEWLPGKDRGLAALDDPFLMVGDLPIFYPYIQDNVSEALQARRRGRAVTVSHQTPPFGPSGLYDELRDIHRLLHDYIQLEAGAVKENTGRKIVSAVVAAGIDKDLGITETALGADLPAHLPALHDHLHELARQVIPLGLHEFGAPADPEARLTTMLQQLGPSFARAAGDDPEEMLTGDQEALRRSRSFTLLQAHVLNGEPLDGLAPGLGPYLERARAFEENLLAAPGEIAALLNGLAGGFVAPGSGGDPVRNPEIRSGRNLHGFEPDRLPSRAAYEAGKDAFDSLAATLREENQGAWPEKIAFSLWASEALRHQGITEAQVLHALGLRPVWSEDGRVERLEIVPETEMDHPRVDVVIQVTSVYRDQFDGFMRLLAEGIEALAARDPADNIIARNSGRIAETLRARGLAADVARRQASLRLFGNAPGQYGSGLSHRALESTSWDSDDTLAELYLDGNGYAFGQQDWGLRSEGGNLLADQLSGTQAVVMSRSSNLHGVLSTDHPFDFMGGLSLAVRHLDGGSPSLFVTDLRSGPAVTKPLASFLSTELRARYLNPQWIGEMMREGYSGTLSMLNATNNLFGWQVVDPATVRADQWQAMFETYVQDSRDLGLDAYFETENPTAQAQLMERMVEAIRKGYWDAPPQTRKALAERWRELETMHGVSAGEDVTRAYLAQMAAGFGLASDVAPEPGATNTVPDSGQADPAGSPQAQPVEGQTLQAVDAMSGQPSRDEVSRLWAAGLLLLLFLSGAGLQWQRARPARVAALQGQDPR</sequence>
<dbReference type="CDD" id="cd10150">
    <property type="entry name" value="CobN_like"/>
    <property type="match status" value="1"/>
</dbReference>
<gene>
    <name evidence="4" type="ORF">SAMN05444398_11383</name>
</gene>
<dbReference type="NCBIfam" id="NF004644">
    <property type="entry name" value="PRK05989.2-2"/>
    <property type="match status" value="1"/>
</dbReference>
<feature type="chain" id="PRO_5012861923" evidence="2">
    <location>
        <begin position="22"/>
        <end position="1309"/>
    </location>
</feature>
<feature type="region of interest" description="Disordered" evidence="1">
    <location>
        <begin position="1226"/>
        <end position="1250"/>
    </location>
</feature>
<dbReference type="OrthoDB" id="9757976at2"/>
<evidence type="ECO:0000256" key="1">
    <source>
        <dbReference type="SAM" id="MobiDB-lite"/>
    </source>
</evidence>
<evidence type="ECO:0000313" key="4">
    <source>
        <dbReference type="EMBL" id="SHM31408.1"/>
    </source>
</evidence>
<dbReference type="EMBL" id="FRBR01000013">
    <property type="protein sequence ID" value="SHM31408.1"/>
    <property type="molecule type" value="Genomic_DNA"/>
</dbReference>